<dbReference type="InterPro" id="IPR003784">
    <property type="entry name" value="BioY"/>
</dbReference>
<dbReference type="PIRSF" id="PIRSF016661">
    <property type="entry name" value="BioY"/>
    <property type="match status" value="1"/>
</dbReference>
<keyword evidence="2" id="KW-0813">Transport</keyword>
<dbReference type="STRING" id="1048340.SAMN05444487_12137"/>
<keyword evidence="3" id="KW-0812">Transmembrane</keyword>
<sequence>MSTRKQPIRDMMLIALFTALTAIAGQIYIPLTMVPINLQTMIVLLAGSILGARRGAMSMVVLILLVVVGAPVLSEGKSGLPALVGPTAGYIWSWPIVAFLIGWLTERMAPKLRFWKMVVVHFFAGSVIIFAFGVSWLHFSTGLGWNQAIAVGLLPFIPGDLAKLLVASFLVPVLYRAYPLIQAHTIHK</sequence>
<dbReference type="PANTHER" id="PTHR34295">
    <property type="entry name" value="BIOTIN TRANSPORTER BIOY"/>
    <property type="match status" value="1"/>
</dbReference>
<protein>
    <recommendedName>
        <fullName evidence="2">Biotin transporter</fullName>
    </recommendedName>
</protein>
<dbReference type="EMBL" id="FNNQ01000021">
    <property type="protein sequence ID" value="SDX51737.1"/>
    <property type="molecule type" value="Genomic_DNA"/>
</dbReference>
<organism evidence="4 5">
    <name type="scientific">Marininema mesophilum</name>
    <dbReference type="NCBI Taxonomy" id="1048340"/>
    <lineage>
        <taxon>Bacteria</taxon>
        <taxon>Bacillati</taxon>
        <taxon>Bacillota</taxon>
        <taxon>Bacilli</taxon>
        <taxon>Bacillales</taxon>
        <taxon>Thermoactinomycetaceae</taxon>
        <taxon>Marininema</taxon>
    </lineage>
</organism>
<dbReference type="RefSeq" id="WP_091742852.1">
    <property type="nucleotide sequence ID" value="NZ_FNNQ01000021.1"/>
</dbReference>
<dbReference type="PANTHER" id="PTHR34295:SF1">
    <property type="entry name" value="BIOTIN TRANSPORTER BIOY"/>
    <property type="match status" value="1"/>
</dbReference>
<feature type="transmembrane region" description="Helical" evidence="3">
    <location>
        <begin position="117"/>
        <end position="137"/>
    </location>
</feature>
<dbReference type="Gene3D" id="1.10.1760.20">
    <property type="match status" value="1"/>
</dbReference>
<keyword evidence="5" id="KW-1185">Reference proteome</keyword>
<keyword evidence="3" id="KW-1133">Transmembrane helix</keyword>
<keyword evidence="2" id="KW-1003">Cell membrane</keyword>
<evidence type="ECO:0000256" key="1">
    <source>
        <dbReference type="ARBA" id="ARBA00010692"/>
    </source>
</evidence>
<comment type="similarity">
    <text evidence="1 2">Belongs to the BioY family.</text>
</comment>
<dbReference type="Pfam" id="PF02632">
    <property type="entry name" value="BioY"/>
    <property type="match status" value="1"/>
</dbReference>
<dbReference type="GO" id="GO:0005886">
    <property type="term" value="C:plasma membrane"/>
    <property type="evidence" value="ECO:0007669"/>
    <property type="project" value="UniProtKB-SubCell"/>
</dbReference>
<dbReference type="AlphaFoldDB" id="A0A1H3CC53"/>
<evidence type="ECO:0000256" key="3">
    <source>
        <dbReference type="SAM" id="Phobius"/>
    </source>
</evidence>
<dbReference type="GO" id="GO:0015225">
    <property type="term" value="F:biotin transmembrane transporter activity"/>
    <property type="evidence" value="ECO:0007669"/>
    <property type="project" value="UniProtKB-UniRule"/>
</dbReference>
<feature type="transmembrane region" description="Helical" evidence="3">
    <location>
        <begin position="88"/>
        <end position="105"/>
    </location>
</feature>
<dbReference type="Proteomes" id="UP000198534">
    <property type="component" value="Unassembled WGS sequence"/>
</dbReference>
<accession>A0A1H3CC53</accession>
<comment type="subcellular location">
    <subcellularLocation>
        <location evidence="2">Cell membrane</location>
        <topology evidence="2">Multi-pass membrane protein</topology>
    </subcellularLocation>
</comment>
<feature type="transmembrane region" description="Helical" evidence="3">
    <location>
        <begin position="149"/>
        <end position="175"/>
    </location>
</feature>
<reference evidence="4 5" key="1">
    <citation type="submission" date="2016-10" db="EMBL/GenBank/DDBJ databases">
        <authorList>
            <person name="de Groot N.N."/>
        </authorList>
    </citation>
    <scope>NUCLEOTIDE SEQUENCE [LARGE SCALE GENOMIC DNA]</scope>
    <source>
        <strain evidence="4 5">DSM 45610</strain>
    </source>
</reference>
<dbReference type="OrthoDB" id="9803495at2"/>
<evidence type="ECO:0000313" key="5">
    <source>
        <dbReference type="Proteomes" id="UP000198534"/>
    </source>
</evidence>
<proteinExistence type="inferred from homology"/>
<evidence type="ECO:0000313" key="4">
    <source>
        <dbReference type="EMBL" id="SDX51737.1"/>
    </source>
</evidence>
<gene>
    <name evidence="4" type="ORF">SAMN05444487_12137</name>
</gene>
<feature type="transmembrane region" description="Helical" evidence="3">
    <location>
        <begin position="59"/>
        <end position="76"/>
    </location>
</feature>
<keyword evidence="2 3" id="KW-0472">Membrane</keyword>
<name>A0A1H3CC53_9BACL</name>
<evidence type="ECO:0000256" key="2">
    <source>
        <dbReference type="PIRNR" id="PIRNR016661"/>
    </source>
</evidence>